<reference evidence="1" key="1">
    <citation type="thesis" date="2020" institute="ProQuest LLC" country="789 East Eisenhower Parkway, Ann Arbor, MI, USA">
        <title>Comparative Genomics and Chromosome Evolution.</title>
        <authorList>
            <person name="Mudd A.B."/>
        </authorList>
    </citation>
    <scope>NUCLEOTIDE SEQUENCE</scope>
    <source>
        <strain evidence="1">Female2</strain>
        <tissue evidence="1">Blood</tissue>
    </source>
</reference>
<dbReference type="OrthoDB" id="60860at2759"/>
<evidence type="ECO:0000313" key="1">
    <source>
        <dbReference type="EMBL" id="KAG8449320.1"/>
    </source>
</evidence>
<evidence type="ECO:0008006" key="3">
    <source>
        <dbReference type="Google" id="ProtNLM"/>
    </source>
</evidence>
<proteinExistence type="predicted"/>
<comment type="caution">
    <text evidence="1">The sequence shown here is derived from an EMBL/GenBank/DDBJ whole genome shotgun (WGS) entry which is preliminary data.</text>
</comment>
<evidence type="ECO:0000313" key="2">
    <source>
        <dbReference type="Proteomes" id="UP000812440"/>
    </source>
</evidence>
<organism evidence="1 2">
    <name type="scientific">Hymenochirus boettgeri</name>
    <name type="common">Congo dwarf clawed frog</name>
    <dbReference type="NCBI Taxonomy" id="247094"/>
    <lineage>
        <taxon>Eukaryota</taxon>
        <taxon>Metazoa</taxon>
        <taxon>Chordata</taxon>
        <taxon>Craniata</taxon>
        <taxon>Vertebrata</taxon>
        <taxon>Euteleostomi</taxon>
        <taxon>Amphibia</taxon>
        <taxon>Batrachia</taxon>
        <taxon>Anura</taxon>
        <taxon>Pipoidea</taxon>
        <taxon>Pipidae</taxon>
        <taxon>Pipinae</taxon>
        <taxon>Hymenochirus</taxon>
    </lineage>
</organism>
<dbReference type="EMBL" id="JAACNH010000003">
    <property type="protein sequence ID" value="KAG8449320.1"/>
    <property type="molecule type" value="Genomic_DNA"/>
</dbReference>
<gene>
    <name evidence="1" type="ORF">GDO86_016102</name>
</gene>
<dbReference type="PANTHER" id="PTHR14365">
    <property type="entry name" value="APOPTOSIS REGULATORY PROTEIN SIVA"/>
    <property type="match status" value="1"/>
</dbReference>
<dbReference type="GO" id="GO:0097191">
    <property type="term" value="P:extrinsic apoptotic signaling pathway"/>
    <property type="evidence" value="ECO:0007669"/>
    <property type="project" value="TreeGrafter"/>
</dbReference>
<dbReference type="AlphaFoldDB" id="A0A8T2K101"/>
<name>A0A8T2K101_9PIPI</name>
<protein>
    <recommendedName>
        <fullName evidence="3">Apoptosis regulatory protein Siva</fullName>
    </recommendedName>
</protein>
<dbReference type="Proteomes" id="UP000812440">
    <property type="component" value="Chromosome 8_10"/>
</dbReference>
<dbReference type="Pfam" id="PF05458">
    <property type="entry name" value="Siva"/>
    <property type="match status" value="1"/>
</dbReference>
<dbReference type="InterPro" id="IPR022773">
    <property type="entry name" value="Siva"/>
</dbReference>
<dbReference type="GO" id="GO:0005175">
    <property type="term" value="F:CD27 receptor binding"/>
    <property type="evidence" value="ECO:0007669"/>
    <property type="project" value="TreeGrafter"/>
</dbReference>
<dbReference type="PANTHER" id="PTHR14365:SF1">
    <property type="entry name" value="APOPTOSIS REGULATORY PROTEIN SIVA"/>
    <property type="match status" value="1"/>
</dbReference>
<sequence length="166" mass="18136">MPKRAYPFDSVSPLQLKTHVGEKELSQGVAGETLMREIFERTKKMLFKGAKAVMGHQEHQGANGKEKEFTLHELPTGQTTIGRDGKLHKSKQLSQIPPTGVSKACSFCVRSVIEKEVCSQCERSVCKDCCKPCSCCSAITCSFCTVSVDGNDGDQMFCSTCAVFEA</sequence>
<accession>A0A8T2K101</accession>
<keyword evidence="2" id="KW-1185">Reference proteome</keyword>